<reference evidence="10 12" key="1">
    <citation type="submission" date="2018-10" db="EMBL/GenBank/DDBJ databases">
        <title>A high-quality apple genome assembly.</title>
        <authorList>
            <person name="Hu J."/>
        </authorList>
    </citation>
    <scope>NUCLEOTIDE SEQUENCE [LARGE SCALE GENOMIC DNA]</scope>
    <source>
        <strain evidence="12">cv. HFTH1</strain>
        <tissue evidence="10">Young leaf</tissue>
    </source>
</reference>
<name>A0A498IJX8_MALDO</name>
<accession>A0A498IJX8</accession>
<dbReference type="Proteomes" id="UP000290289">
    <property type="component" value="Chromosome 11"/>
</dbReference>
<keyword evidence="2" id="KW-0936">Ethylene signaling pathway</keyword>
<evidence type="ECO:0000259" key="9">
    <source>
        <dbReference type="PROSITE" id="PS51032"/>
    </source>
</evidence>
<proteinExistence type="inferred from homology"/>
<evidence type="ECO:0000313" key="12">
    <source>
        <dbReference type="Proteomes" id="UP000290289"/>
    </source>
</evidence>
<dbReference type="InterPro" id="IPR016177">
    <property type="entry name" value="DNA-bd_dom_sf"/>
</dbReference>
<evidence type="ECO:0000256" key="6">
    <source>
        <dbReference type="ARBA" id="ARBA00023163"/>
    </source>
</evidence>
<sequence length="92" mass="10407">MKNHTKLWLRTFDTTDEVVLAYDKAAYKLKGNFARSIACTFTTTARSSEAASASTSPTFLSRRCNEWGLRVMVCLVTEKLWEEMGRLSFSAT</sequence>
<organism evidence="10 12">
    <name type="scientific">Malus domestica</name>
    <name type="common">Apple</name>
    <name type="synonym">Pyrus malus</name>
    <dbReference type="NCBI Taxonomy" id="3750"/>
    <lineage>
        <taxon>Eukaryota</taxon>
        <taxon>Viridiplantae</taxon>
        <taxon>Streptophyta</taxon>
        <taxon>Embryophyta</taxon>
        <taxon>Tracheophyta</taxon>
        <taxon>Spermatophyta</taxon>
        <taxon>Magnoliopsida</taxon>
        <taxon>eudicotyledons</taxon>
        <taxon>Gunneridae</taxon>
        <taxon>Pentapetalae</taxon>
        <taxon>rosids</taxon>
        <taxon>fabids</taxon>
        <taxon>Rosales</taxon>
        <taxon>Rosaceae</taxon>
        <taxon>Amygdaloideae</taxon>
        <taxon>Maleae</taxon>
        <taxon>Malus</taxon>
    </lineage>
</organism>
<dbReference type="EMBL" id="RDQH01000337">
    <property type="protein sequence ID" value="RXH83868.1"/>
    <property type="molecule type" value="Genomic_DNA"/>
</dbReference>
<evidence type="ECO:0000313" key="11">
    <source>
        <dbReference type="EMBL" id="RXI09946.1"/>
    </source>
</evidence>
<evidence type="ECO:0000256" key="4">
    <source>
        <dbReference type="ARBA" id="ARBA00023125"/>
    </source>
</evidence>
<dbReference type="AlphaFoldDB" id="A0A498IJX8"/>
<dbReference type="GO" id="GO:0003700">
    <property type="term" value="F:DNA-binding transcription factor activity"/>
    <property type="evidence" value="ECO:0007669"/>
    <property type="project" value="InterPro"/>
</dbReference>
<dbReference type="InterPro" id="IPR051758">
    <property type="entry name" value="ERF/AP2-like"/>
</dbReference>
<dbReference type="InterPro" id="IPR001471">
    <property type="entry name" value="AP2/ERF_dom"/>
</dbReference>
<gene>
    <name evidence="10" type="ORF">DVH24_013113</name>
    <name evidence="11" type="ORF">DVH24_020012</name>
</gene>
<dbReference type="EMBL" id="RDQH01000093">
    <property type="protein sequence ID" value="RXI09946.1"/>
    <property type="molecule type" value="Genomic_DNA"/>
</dbReference>
<dbReference type="InterPro" id="IPR036955">
    <property type="entry name" value="AP2/ERF_dom_sf"/>
</dbReference>
<evidence type="ECO:0000313" key="10">
    <source>
        <dbReference type="EMBL" id="RXH83868.1"/>
    </source>
</evidence>
<keyword evidence="3" id="KW-0805">Transcription regulation</keyword>
<dbReference type="PANTHER" id="PTHR31657:SF87">
    <property type="entry name" value="ETHYLENE-RESPONSIVE TRANSCRIPTION FACTOR RAP2-13"/>
    <property type="match status" value="1"/>
</dbReference>
<keyword evidence="5" id="KW-0010">Activator</keyword>
<dbReference type="GO" id="GO:0005634">
    <property type="term" value="C:nucleus"/>
    <property type="evidence" value="ECO:0007669"/>
    <property type="project" value="UniProtKB-SubCell"/>
</dbReference>
<dbReference type="GO" id="GO:0009873">
    <property type="term" value="P:ethylene-activated signaling pathway"/>
    <property type="evidence" value="ECO:0007669"/>
    <property type="project" value="UniProtKB-KW"/>
</dbReference>
<evidence type="ECO:0000256" key="8">
    <source>
        <dbReference type="ARBA" id="ARBA00024343"/>
    </source>
</evidence>
<evidence type="ECO:0000256" key="2">
    <source>
        <dbReference type="ARBA" id="ARBA00022745"/>
    </source>
</evidence>
<dbReference type="SUPFAM" id="SSF54171">
    <property type="entry name" value="DNA-binding domain"/>
    <property type="match status" value="1"/>
</dbReference>
<feature type="domain" description="AP2/ERF" evidence="9">
    <location>
        <begin position="1"/>
        <end position="42"/>
    </location>
</feature>
<comment type="subcellular location">
    <subcellularLocation>
        <location evidence="1">Nucleus</location>
    </subcellularLocation>
</comment>
<keyword evidence="4" id="KW-0238">DNA-binding</keyword>
<dbReference type="PANTHER" id="PTHR31657">
    <property type="entry name" value="ETHYLENE-RESPONSIVE TRANSCRIPTION FACTOR ERF061"/>
    <property type="match status" value="1"/>
</dbReference>
<dbReference type="PROSITE" id="PS51032">
    <property type="entry name" value="AP2_ERF"/>
    <property type="match status" value="1"/>
</dbReference>
<evidence type="ECO:0000256" key="3">
    <source>
        <dbReference type="ARBA" id="ARBA00023015"/>
    </source>
</evidence>
<evidence type="ECO:0000256" key="5">
    <source>
        <dbReference type="ARBA" id="ARBA00023159"/>
    </source>
</evidence>
<comment type="caution">
    <text evidence="10">The sequence shown here is derived from an EMBL/GenBank/DDBJ whole genome shotgun (WGS) entry which is preliminary data.</text>
</comment>
<comment type="similarity">
    <text evidence="8">Belongs to the AP2/ERF transcription factor family. ERF subfamily.</text>
</comment>
<keyword evidence="7" id="KW-0539">Nucleus</keyword>
<dbReference type="Gene3D" id="3.30.730.10">
    <property type="entry name" value="AP2/ERF domain"/>
    <property type="match status" value="1"/>
</dbReference>
<evidence type="ECO:0000256" key="1">
    <source>
        <dbReference type="ARBA" id="ARBA00004123"/>
    </source>
</evidence>
<keyword evidence="6" id="KW-0804">Transcription</keyword>
<evidence type="ECO:0000256" key="7">
    <source>
        <dbReference type="ARBA" id="ARBA00023242"/>
    </source>
</evidence>
<dbReference type="GO" id="GO:0000976">
    <property type="term" value="F:transcription cis-regulatory region binding"/>
    <property type="evidence" value="ECO:0007669"/>
    <property type="project" value="UniProtKB-ARBA"/>
</dbReference>
<keyword evidence="12" id="KW-1185">Reference proteome</keyword>
<protein>
    <recommendedName>
        <fullName evidence="9">AP2/ERF domain-containing protein</fullName>
    </recommendedName>
</protein>